<protein>
    <submittedName>
        <fullName evidence="1">Uncharacterized protein</fullName>
    </submittedName>
</protein>
<dbReference type="Proteomes" id="UP001054902">
    <property type="component" value="Unassembled WGS sequence"/>
</dbReference>
<keyword evidence="2" id="KW-1185">Reference proteome</keyword>
<dbReference type="AlphaFoldDB" id="A0AAD3H373"/>
<name>A0AAD3H373_9STRA</name>
<evidence type="ECO:0000313" key="2">
    <source>
        <dbReference type="Proteomes" id="UP001054902"/>
    </source>
</evidence>
<proteinExistence type="predicted"/>
<dbReference type="EMBL" id="BLLK01000029">
    <property type="protein sequence ID" value="GFH48695.1"/>
    <property type="molecule type" value="Genomic_DNA"/>
</dbReference>
<accession>A0AAD3H373</accession>
<sequence>MPKEITSPAQVHEFPFETYIKLPKLAEHIPSTVRIHIFSWMFMTHHEFCAHAPIDEIPAVLRNFDVEHKFGKERRSPKLVVKDGRTLPIFVFMAKGITGRCYCCWPCQLCGLSLCEDPSDLTCKPCQPLDKSEKKLINPEWEPYDLLLYYLTKSRQVDSTFHPNKYRKNTLSGRAEEIFYENALSYPDGVDILNYLHSKIDLGQAWEEKKAALVLK</sequence>
<gene>
    <name evidence="1" type="ORF">CTEN210_05171</name>
</gene>
<evidence type="ECO:0000313" key="1">
    <source>
        <dbReference type="EMBL" id="GFH48695.1"/>
    </source>
</evidence>
<reference evidence="1 2" key="1">
    <citation type="journal article" date="2021" name="Sci. Rep.">
        <title>The genome of the diatom Chaetoceros tenuissimus carries an ancient integrated fragment of an extant virus.</title>
        <authorList>
            <person name="Hongo Y."/>
            <person name="Kimura K."/>
            <person name="Takaki Y."/>
            <person name="Yoshida Y."/>
            <person name="Baba S."/>
            <person name="Kobayashi G."/>
            <person name="Nagasaki K."/>
            <person name="Hano T."/>
            <person name="Tomaru Y."/>
        </authorList>
    </citation>
    <scope>NUCLEOTIDE SEQUENCE [LARGE SCALE GENOMIC DNA]</scope>
    <source>
        <strain evidence="1 2">NIES-3715</strain>
    </source>
</reference>
<organism evidence="1 2">
    <name type="scientific">Chaetoceros tenuissimus</name>
    <dbReference type="NCBI Taxonomy" id="426638"/>
    <lineage>
        <taxon>Eukaryota</taxon>
        <taxon>Sar</taxon>
        <taxon>Stramenopiles</taxon>
        <taxon>Ochrophyta</taxon>
        <taxon>Bacillariophyta</taxon>
        <taxon>Coscinodiscophyceae</taxon>
        <taxon>Chaetocerotophycidae</taxon>
        <taxon>Chaetocerotales</taxon>
        <taxon>Chaetocerotaceae</taxon>
        <taxon>Chaetoceros</taxon>
    </lineage>
</organism>
<comment type="caution">
    <text evidence="1">The sequence shown here is derived from an EMBL/GenBank/DDBJ whole genome shotgun (WGS) entry which is preliminary data.</text>
</comment>